<evidence type="ECO:0000313" key="2">
    <source>
        <dbReference type="Proteomes" id="UP000772434"/>
    </source>
</evidence>
<sequence length="418" mass="46791">MGKTVATAFTTEHSDFSGEPVLIRAATLNRKTILALGCLITVTFFRRRHSCYHSLGTELGRLEIDSIGNESARKWVSAIGAEENSGGGKLKGVWLELWRAAVEPTFPVLFQSPRTDGAIGPDGRCQYPDLPTHLNTSVRPFDLAAAEDCRVAIDGGTLPGTPRLLIDPDALGAVPFNSHSNPTGQPSSVADALPSDRFFWIEGTQGFDKNAGLFARKPASFPRAISVIVTPVELADAPLKNRTKAQDMASSNFYWTYTLFDLSVTRHAQFYQMWACSELLQRLYYFDVKESRKFCYLYLHEWAMLPLLFWQKGAHVNFIHNDDFLRLLEDRENHPEWSTVQAANLLLAGFLFLPLPRETPQNSTSRINIIPIPISLKLLRYWEAWDRDSGPPACDVVTQQKLRMQIILSQSVTEAGGF</sequence>
<comment type="caution">
    <text evidence="1">The sequence shown here is derived from an EMBL/GenBank/DDBJ whole genome shotgun (WGS) entry which is preliminary data.</text>
</comment>
<accession>A0A9P5U1M7</accession>
<proteinExistence type="predicted"/>
<dbReference type="AlphaFoldDB" id="A0A9P5U1M7"/>
<dbReference type="EMBL" id="JADNRY010000191">
    <property type="protein sequence ID" value="KAF9061743.1"/>
    <property type="molecule type" value="Genomic_DNA"/>
</dbReference>
<reference evidence="1" key="1">
    <citation type="submission" date="2020-11" db="EMBL/GenBank/DDBJ databases">
        <authorList>
            <consortium name="DOE Joint Genome Institute"/>
            <person name="Ahrendt S."/>
            <person name="Riley R."/>
            <person name="Andreopoulos W."/>
            <person name="Labutti K."/>
            <person name="Pangilinan J."/>
            <person name="Ruiz-Duenas F.J."/>
            <person name="Barrasa J.M."/>
            <person name="Sanchez-Garcia M."/>
            <person name="Camarero S."/>
            <person name="Miyauchi S."/>
            <person name="Serrano A."/>
            <person name="Linde D."/>
            <person name="Babiker R."/>
            <person name="Drula E."/>
            <person name="Ayuso-Fernandez I."/>
            <person name="Pacheco R."/>
            <person name="Padilla G."/>
            <person name="Ferreira P."/>
            <person name="Barriuso J."/>
            <person name="Kellner H."/>
            <person name="Castanera R."/>
            <person name="Alfaro M."/>
            <person name="Ramirez L."/>
            <person name="Pisabarro A.G."/>
            <person name="Kuo A."/>
            <person name="Tritt A."/>
            <person name="Lipzen A."/>
            <person name="He G."/>
            <person name="Yan M."/>
            <person name="Ng V."/>
            <person name="Cullen D."/>
            <person name="Martin F."/>
            <person name="Rosso M.-N."/>
            <person name="Henrissat B."/>
            <person name="Hibbett D."/>
            <person name="Martinez A.T."/>
            <person name="Grigoriev I.V."/>
        </authorList>
    </citation>
    <scope>NUCLEOTIDE SEQUENCE</scope>
    <source>
        <strain evidence="1">AH 40177</strain>
    </source>
</reference>
<name>A0A9P5U1M7_9AGAR</name>
<dbReference type="Proteomes" id="UP000772434">
    <property type="component" value="Unassembled WGS sequence"/>
</dbReference>
<evidence type="ECO:0000313" key="1">
    <source>
        <dbReference type="EMBL" id="KAF9061743.1"/>
    </source>
</evidence>
<organism evidence="1 2">
    <name type="scientific">Rhodocollybia butyracea</name>
    <dbReference type="NCBI Taxonomy" id="206335"/>
    <lineage>
        <taxon>Eukaryota</taxon>
        <taxon>Fungi</taxon>
        <taxon>Dikarya</taxon>
        <taxon>Basidiomycota</taxon>
        <taxon>Agaricomycotina</taxon>
        <taxon>Agaricomycetes</taxon>
        <taxon>Agaricomycetidae</taxon>
        <taxon>Agaricales</taxon>
        <taxon>Marasmiineae</taxon>
        <taxon>Omphalotaceae</taxon>
        <taxon>Rhodocollybia</taxon>
    </lineage>
</organism>
<keyword evidence="2" id="KW-1185">Reference proteome</keyword>
<feature type="non-terminal residue" evidence="1">
    <location>
        <position position="1"/>
    </location>
</feature>
<gene>
    <name evidence="1" type="ORF">BDP27DRAFT_1485473</name>
</gene>
<protein>
    <submittedName>
        <fullName evidence="1">Uncharacterized protein</fullName>
    </submittedName>
</protein>